<evidence type="ECO:0000259" key="14">
    <source>
        <dbReference type="PROSITE" id="PS50127"/>
    </source>
</evidence>
<keyword evidence="8" id="KW-0067">ATP-binding</keyword>
<evidence type="ECO:0000256" key="4">
    <source>
        <dbReference type="ARBA" id="ARBA00022692"/>
    </source>
</evidence>
<dbReference type="FunFam" id="3.10.110.10:FF:000023">
    <property type="entry name" value="Ubiquitin-conjugating enzyme E2 J2"/>
    <property type="match status" value="1"/>
</dbReference>
<feature type="transmembrane region" description="Helical" evidence="13">
    <location>
        <begin position="190"/>
        <end position="212"/>
    </location>
</feature>
<organism evidence="15">
    <name type="scientific">Cacopsylla melanoneura</name>
    <dbReference type="NCBI Taxonomy" id="428564"/>
    <lineage>
        <taxon>Eukaryota</taxon>
        <taxon>Metazoa</taxon>
        <taxon>Ecdysozoa</taxon>
        <taxon>Arthropoda</taxon>
        <taxon>Hexapoda</taxon>
        <taxon>Insecta</taxon>
        <taxon>Pterygota</taxon>
        <taxon>Neoptera</taxon>
        <taxon>Paraneoptera</taxon>
        <taxon>Hemiptera</taxon>
        <taxon>Sternorrhyncha</taxon>
        <taxon>Psylloidea</taxon>
        <taxon>Psyllidae</taxon>
        <taxon>Psyllinae</taxon>
        <taxon>Cacopsylla</taxon>
    </lineage>
</organism>
<comment type="subcellular location">
    <subcellularLocation>
        <location evidence="1">Endoplasmic reticulum membrane</location>
    </subcellularLocation>
</comment>
<keyword evidence="9 13" id="KW-1133">Transmembrane helix</keyword>
<dbReference type="AlphaFoldDB" id="A0A8D9BW37"/>
<dbReference type="SMART" id="SM00212">
    <property type="entry name" value="UBCc"/>
    <property type="match status" value="1"/>
</dbReference>
<comment type="function">
    <text evidence="11">Catalyzes the covalent attachment of ubiquitin to other proteins. Seems to function in the selective degradation of misfolded membrane proteins from the endoplasmic reticulum (ERAD). In cooperation with the GATOR2 complex, catalyzes 'Lys-6'-linked ubiquitination of NPRL2.</text>
</comment>
<dbReference type="PROSITE" id="PS50127">
    <property type="entry name" value="UBC_2"/>
    <property type="match status" value="1"/>
</dbReference>
<dbReference type="CDD" id="cd23799">
    <property type="entry name" value="UBCc_UBE2J"/>
    <property type="match status" value="1"/>
</dbReference>
<evidence type="ECO:0000256" key="3">
    <source>
        <dbReference type="ARBA" id="ARBA00022679"/>
    </source>
</evidence>
<dbReference type="EMBL" id="HBUF01670292">
    <property type="protein sequence ID" value="CAG6790359.1"/>
    <property type="molecule type" value="Transcribed_RNA"/>
</dbReference>
<evidence type="ECO:0000256" key="11">
    <source>
        <dbReference type="ARBA" id="ARBA00054775"/>
    </source>
</evidence>
<evidence type="ECO:0000256" key="8">
    <source>
        <dbReference type="ARBA" id="ARBA00022840"/>
    </source>
</evidence>
<evidence type="ECO:0000313" key="15">
    <source>
        <dbReference type="EMBL" id="CAG6790359.1"/>
    </source>
</evidence>
<keyword evidence="4 13" id="KW-0812">Transmembrane</keyword>
<name>A0A8D9BW37_9HEMI</name>
<accession>A0A8D9BW37</accession>
<dbReference type="GO" id="GO:0005789">
    <property type="term" value="C:endoplasmic reticulum membrane"/>
    <property type="evidence" value="ECO:0007669"/>
    <property type="project" value="UniProtKB-SubCell"/>
</dbReference>
<dbReference type="InterPro" id="IPR000608">
    <property type="entry name" value="UBC"/>
</dbReference>
<evidence type="ECO:0000256" key="5">
    <source>
        <dbReference type="ARBA" id="ARBA00022741"/>
    </source>
</evidence>
<keyword evidence="6" id="KW-0833">Ubl conjugation pathway</keyword>
<dbReference type="PANTHER" id="PTHR24067">
    <property type="entry name" value="UBIQUITIN-CONJUGATING ENZYME E2"/>
    <property type="match status" value="1"/>
</dbReference>
<evidence type="ECO:0000256" key="12">
    <source>
        <dbReference type="ARBA" id="ARBA00073320"/>
    </source>
</evidence>
<evidence type="ECO:0000256" key="10">
    <source>
        <dbReference type="ARBA" id="ARBA00023136"/>
    </source>
</evidence>
<dbReference type="Gene3D" id="3.10.110.10">
    <property type="entry name" value="Ubiquitin Conjugating Enzyme"/>
    <property type="match status" value="1"/>
</dbReference>
<keyword evidence="10 13" id="KW-0472">Membrane</keyword>
<evidence type="ECO:0000256" key="9">
    <source>
        <dbReference type="ARBA" id="ARBA00022989"/>
    </source>
</evidence>
<reference evidence="15" key="1">
    <citation type="submission" date="2021-05" db="EMBL/GenBank/DDBJ databases">
        <authorList>
            <person name="Alioto T."/>
            <person name="Alioto T."/>
            <person name="Gomez Garrido J."/>
        </authorList>
    </citation>
    <scope>NUCLEOTIDE SEQUENCE</scope>
</reference>
<evidence type="ECO:0000256" key="1">
    <source>
        <dbReference type="ARBA" id="ARBA00004586"/>
    </source>
</evidence>
<dbReference type="InterPro" id="IPR050113">
    <property type="entry name" value="Ub_conjugating_enzyme"/>
</dbReference>
<protein>
    <recommendedName>
        <fullName evidence="12">Ubiquitin-conjugating enzyme E2 J2</fullName>
        <ecNumber evidence="2">2.3.2.23</ecNumber>
    </recommendedName>
</protein>
<evidence type="ECO:0000256" key="7">
    <source>
        <dbReference type="ARBA" id="ARBA00022824"/>
    </source>
</evidence>
<sequence length="224" mass="25672">MPQTKAKLRLKRDYIKLKANPIPFISAEPNPANILEWFYVLIGPDDTPYKGGMYLGRLVFPFEFPFKPPAMYMLTPNGRFETKTPLCLSISDYHPESWNPAWDVSSVLLGLLSFMLDTSRTTGSIVMSDKKRRELAAKSWEFNLNESRFCELFPELVQVALDKQDSRAKELEEQKEETADSDDHLQDSKIGAIVQIFQICLVLMALLVLPSVSKFAWEIVRKYA</sequence>
<dbReference type="SUPFAM" id="SSF54495">
    <property type="entry name" value="UBC-like"/>
    <property type="match status" value="1"/>
</dbReference>
<dbReference type="GO" id="GO:0005524">
    <property type="term" value="F:ATP binding"/>
    <property type="evidence" value="ECO:0007669"/>
    <property type="project" value="UniProtKB-KW"/>
</dbReference>
<evidence type="ECO:0000256" key="13">
    <source>
        <dbReference type="SAM" id="Phobius"/>
    </source>
</evidence>
<dbReference type="GO" id="GO:0061631">
    <property type="term" value="F:ubiquitin conjugating enzyme activity"/>
    <property type="evidence" value="ECO:0007669"/>
    <property type="project" value="UniProtKB-EC"/>
</dbReference>
<feature type="domain" description="UBC core" evidence="14">
    <location>
        <begin position="5"/>
        <end position="155"/>
    </location>
</feature>
<evidence type="ECO:0000256" key="6">
    <source>
        <dbReference type="ARBA" id="ARBA00022786"/>
    </source>
</evidence>
<keyword evidence="7" id="KW-0256">Endoplasmic reticulum</keyword>
<dbReference type="Pfam" id="PF00179">
    <property type="entry name" value="UQ_con"/>
    <property type="match status" value="1"/>
</dbReference>
<proteinExistence type="predicted"/>
<evidence type="ECO:0000256" key="2">
    <source>
        <dbReference type="ARBA" id="ARBA00012486"/>
    </source>
</evidence>
<dbReference type="EC" id="2.3.2.23" evidence="2"/>
<dbReference type="InterPro" id="IPR016135">
    <property type="entry name" value="UBQ-conjugating_enzyme/RWD"/>
</dbReference>
<keyword evidence="5" id="KW-0547">Nucleotide-binding</keyword>
<keyword evidence="3" id="KW-0808">Transferase</keyword>